<reference evidence="4" key="1">
    <citation type="journal article" date="2019" name="Int. J. Syst. Evol. Microbiol.">
        <title>The Global Catalogue of Microorganisms (GCM) 10K type strain sequencing project: providing services to taxonomists for standard genome sequencing and annotation.</title>
        <authorList>
            <consortium name="The Broad Institute Genomics Platform"/>
            <consortium name="The Broad Institute Genome Sequencing Center for Infectious Disease"/>
            <person name="Wu L."/>
            <person name="Ma J."/>
        </authorList>
    </citation>
    <scope>NUCLEOTIDE SEQUENCE [LARGE SCALE GENOMIC DNA]</scope>
    <source>
        <strain evidence="4">CGMCC 4.1469</strain>
    </source>
</reference>
<comment type="caution">
    <text evidence="3">The sequence shown here is derived from an EMBL/GenBank/DDBJ whole genome shotgun (WGS) entry which is preliminary data.</text>
</comment>
<evidence type="ECO:0000313" key="4">
    <source>
        <dbReference type="Proteomes" id="UP001596052"/>
    </source>
</evidence>
<dbReference type="EMBL" id="JBHSMQ010000010">
    <property type="protein sequence ID" value="MFC5457495.1"/>
    <property type="molecule type" value="Genomic_DNA"/>
</dbReference>
<keyword evidence="4" id="KW-1185">Reference proteome</keyword>
<evidence type="ECO:0000313" key="3">
    <source>
        <dbReference type="EMBL" id="MFC5457495.1"/>
    </source>
</evidence>
<sequence>MKLLTLLCLPWLVAAQAGASGIHIVSGNALEGEPRRLMEEATRTLTTTGQGLAALERLIASFPPEVLECMGTSSSYHDTDPTREAALQALHAWYSIDFIEAAMQSGSDEAAYWALRKLEHQSHNGPQPGEDTASTRRLVAVKGVVTPEVRTRLIPLLEKLRTAKSERTRTEAAKFAQGLLLDRAAFLQSLQEKDETKLNATLRQMLDRVQFDPRLALEIWAVLARAQTDSLRGTCLRYPWLFNLPEWTAAQSALLTQYLRQPGTAASINATSALSALASSDNPLAEKIFAGLPHLKDPDRQQQLAEIQSRHKKRHAR</sequence>
<protein>
    <recommendedName>
        <fullName evidence="5">HEAT repeat domain-containing protein</fullName>
    </recommendedName>
</protein>
<accession>A0ABW0KWB3</accession>
<gene>
    <name evidence="3" type="ORF">ACFQDI_21690</name>
</gene>
<dbReference type="Proteomes" id="UP001596052">
    <property type="component" value="Unassembled WGS sequence"/>
</dbReference>
<proteinExistence type="predicted"/>
<evidence type="ECO:0000256" key="2">
    <source>
        <dbReference type="SAM" id="SignalP"/>
    </source>
</evidence>
<feature type="signal peptide" evidence="2">
    <location>
        <begin position="1"/>
        <end position="19"/>
    </location>
</feature>
<feature type="region of interest" description="Disordered" evidence="1">
    <location>
        <begin position="294"/>
        <end position="317"/>
    </location>
</feature>
<dbReference type="RefSeq" id="WP_377170857.1">
    <property type="nucleotide sequence ID" value="NZ_JBHSMQ010000010.1"/>
</dbReference>
<feature type="chain" id="PRO_5046203091" description="HEAT repeat domain-containing protein" evidence="2">
    <location>
        <begin position="20"/>
        <end position="317"/>
    </location>
</feature>
<organism evidence="3 4">
    <name type="scientific">Prosthecobacter fluviatilis</name>
    <dbReference type="NCBI Taxonomy" id="445931"/>
    <lineage>
        <taxon>Bacteria</taxon>
        <taxon>Pseudomonadati</taxon>
        <taxon>Verrucomicrobiota</taxon>
        <taxon>Verrucomicrobiia</taxon>
        <taxon>Verrucomicrobiales</taxon>
        <taxon>Verrucomicrobiaceae</taxon>
        <taxon>Prosthecobacter</taxon>
    </lineage>
</organism>
<evidence type="ECO:0000256" key="1">
    <source>
        <dbReference type="SAM" id="MobiDB-lite"/>
    </source>
</evidence>
<evidence type="ECO:0008006" key="5">
    <source>
        <dbReference type="Google" id="ProtNLM"/>
    </source>
</evidence>
<name>A0ABW0KWB3_9BACT</name>
<keyword evidence="2" id="KW-0732">Signal</keyword>